<name>A0AAD4LMP9_9AGAM</name>
<protein>
    <recommendedName>
        <fullName evidence="1">non-specific serine/threonine protein kinase</fullName>
        <ecNumber evidence="1">2.7.11.1</ecNumber>
    </recommendedName>
</protein>
<evidence type="ECO:0000259" key="11">
    <source>
        <dbReference type="PROSITE" id="PS50011"/>
    </source>
</evidence>
<evidence type="ECO:0000256" key="4">
    <source>
        <dbReference type="ARBA" id="ARBA00022741"/>
    </source>
</evidence>
<dbReference type="GO" id="GO:0005524">
    <property type="term" value="F:ATP binding"/>
    <property type="evidence" value="ECO:0007669"/>
    <property type="project" value="UniProtKB-UniRule"/>
</dbReference>
<dbReference type="PANTHER" id="PTHR43895:SF32">
    <property type="entry name" value="SERINE_THREONINE-PROTEIN KINASE CHK1"/>
    <property type="match status" value="1"/>
</dbReference>
<keyword evidence="3" id="KW-0808">Transferase</keyword>
<dbReference type="EMBL" id="JAKELL010000009">
    <property type="protein sequence ID" value="KAH8996244.1"/>
    <property type="molecule type" value="Genomic_DNA"/>
</dbReference>
<feature type="binding site" evidence="9">
    <location>
        <position position="42"/>
    </location>
    <ligand>
        <name>ATP</name>
        <dbReference type="ChEBI" id="CHEBI:30616"/>
    </ligand>
</feature>
<evidence type="ECO:0000256" key="5">
    <source>
        <dbReference type="ARBA" id="ARBA00022777"/>
    </source>
</evidence>
<sequence>MQSNLRYPRVNGYRLIQQVGGGGFSTVFQAVNTEDHRVAACKVVALTPKTTQAERKALDKEMRVHAALKHNNVLEFLTAVVVETGTDSPYIPAIYMLLEFAAGGDLFDKIAPDVGVGEEVAHFYFLQLLSGLNYVHGEGVCHRDLKPENLLLDAAGTLKISDFGLCSVYKLKDSGRTRMLSERCGSLPYVAPELNSDKPYAAEPIDAWGVGVILFTMIAGNTPWDEPSARSYEFGRYVSGAFIDDAPWDRIPAPVFSLITGLLTVSPQDRMSLADAFQHPWVLTQSQLASQGPVALAERLTQSLRDTGDLDLIEIGMPTESPPSTQDDDQIMLSATRGSQFIQSLMLFSQTQGGTRYTPNLTRFWASIAPPELIVAIERGLGGLSVRAVRAPNGPSGELRCRIGAFDARRVPYKGWVIVEPFIMADGNVRSFCIMQRDESSNHKK</sequence>
<evidence type="ECO:0000256" key="6">
    <source>
        <dbReference type="ARBA" id="ARBA00022840"/>
    </source>
</evidence>
<reference evidence="12" key="1">
    <citation type="submission" date="2022-01" db="EMBL/GenBank/DDBJ databases">
        <title>Comparative genomics reveals a dynamic genome evolution in the ectomycorrhizal milk-cap (Lactarius) mushrooms.</title>
        <authorList>
            <consortium name="DOE Joint Genome Institute"/>
            <person name="Lebreton A."/>
            <person name="Tang N."/>
            <person name="Kuo A."/>
            <person name="LaButti K."/>
            <person name="Drula E."/>
            <person name="Barry K."/>
            <person name="Clum A."/>
            <person name="Lipzen A."/>
            <person name="Mousain D."/>
            <person name="Ng V."/>
            <person name="Wang R."/>
            <person name="Wang X."/>
            <person name="Dai Y."/>
            <person name="Henrissat B."/>
            <person name="Grigoriev I.V."/>
            <person name="Guerin-Laguette A."/>
            <person name="Yu F."/>
            <person name="Martin F.M."/>
        </authorList>
    </citation>
    <scope>NUCLEOTIDE SEQUENCE</scope>
    <source>
        <strain evidence="12">QP</strain>
    </source>
</reference>
<dbReference type="EC" id="2.7.11.1" evidence="1"/>
<evidence type="ECO:0000256" key="3">
    <source>
        <dbReference type="ARBA" id="ARBA00022679"/>
    </source>
</evidence>
<dbReference type="GO" id="GO:0005634">
    <property type="term" value="C:nucleus"/>
    <property type="evidence" value="ECO:0007669"/>
    <property type="project" value="TreeGrafter"/>
</dbReference>
<organism evidence="12 13">
    <name type="scientific">Lactarius akahatsu</name>
    <dbReference type="NCBI Taxonomy" id="416441"/>
    <lineage>
        <taxon>Eukaryota</taxon>
        <taxon>Fungi</taxon>
        <taxon>Dikarya</taxon>
        <taxon>Basidiomycota</taxon>
        <taxon>Agaricomycotina</taxon>
        <taxon>Agaricomycetes</taxon>
        <taxon>Russulales</taxon>
        <taxon>Russulaceae</taxon>
        <taxon>Lactarius</taxon>
    </lineage>
</organism>
<dbReference type="InterPro" id="IPR017441">
    <property type="entry name" value="Protein_kinase_ATP_BS"/>
</dbReference>
<dbReference type="FunFam" id="1.10.510.10:FF:000571">
    <property type="entry name" value="Maternal embryonic leucine zipper kinase"/>
    <property type="match status" value="1"/>
</dbReference>
<accession>A0AAD4LMP9</accession>
<dbReference type="InterPro" id="IPR008271">
    <property type="entry name" value="Ser/Thr_kinase_AS"/>
</dbReference>
<dbReference type="PANTHER" id="PTHR43895">
    <property type="entry name" value="CALCIUM/CALMODULIN-DEPENDENT PROTEIN KINASE KINASE-RELATED"/>
    <property type="match status" value="1"/>
</dbReference>
<evidence type="ECO:0000256" key="1">
    <source>
        <dbReference type="ARBA" id="ARBA00012513"/>
    </source>
</evidence>
<proteinExistence type="inferred from homology"/>
<comment type="catalytic activity">
    <reaction evidence="7">
        <text>L-threonyl-[protein] + ATP = O-phospho-L-threonyl-[protein] + ADP + H(+)</text>
        <dbReference type="Rhea" id="RHEA:46608"/>
        <dbReference type="Rhea" id="RHEA-COMP:11060"/>
        <dbReference type="Rhea" id="RHEA-COMP:11605"/>
        <dbReference type="ChEBI" id="CHEBI:15378"/>
        <dbReference type="ChEBI" id="CHEBI:30013"/>
        <dbReference type="ChEBI" id="CHEBI:30616"/>
        <dbReference type="ChEBI" id="CHEBI:61977"/>
        <dbReference type="ChEBI" id="CHEBI:456216"/>
        <dbReference type="EC" id="2.7.11.1"/>
    </reaction>
</comment>
<dbReference type="SUPFAM" id="SSF56112">
    <property type="entry name" value="Protein kinase-like (PK-like)"/>
    <property type="match status" value="1"/>
</dbReference>
<dbReference type="Pfam" id="PF00069">
    <property type="entry name" value="Pkinase"/>
    <property type="match status" value="1"/>
</dbReference>
<gene>
    <name evidence="12" type="ORF">EDB92DRAFT_1585396</name>
</gene>
<dbReference type="SMART" id="SM00220">
    <property type="entry name" value="S_TKc"/>
    <property type="match status" value="1"/>
</dbReference>
<dbReference type="Gene3D" id="1.10.510.10">
    <property type="entry name" value="Transferase(Phosphotransferase) domain 1"/>
    <property type="match status" value="1"/>
</dbReference>
<dbReference type="PROSITE" id="PS00108">
    <property type="entry name" value="PROTEIN_KINASE_ST"/>
    <property type="match status" value="1"/>
</dbReference>
<keyword evidence="4 9" id="KW-0547">Nucleotide-binding</keyword>
<dbReference type="InterPro" id="IPR011009">
    <property type="entry name" value="Kinase-like_dom_sf"/>
</dbReference>
<keyword evidence="13" id="KW-1185">Reference proteome</keyword>
<evidence type="ECO:0000256" key="8">
    <source>
        <dbReference type="ARBA" id="ARBA00048679"/>
    </source>
</evidence>
<feature type="domain" description="Protein kinase" evidence="11">
    <location>
        <begin position="13"/>
        <end position="282"/>
    </location>
</feature>
<evidence type="ECO:0000313" key="13">
    <source>
        <dbReference type="Proteomes" id="UP001201163"/>
    </source>
</evidence>
<comment type="similarity">
    <text evidence="10">Belongs to the protein kinase superfamily.</text>
</comment>
<dbReference type="Proteomes" id="UP001201163">
    <property type="component" value="Unassembled WGS sequence"/>
</dbReference>
<dbReference type="InterPro" id="IPR000719">
    <property type="entry name" value="Prot_kinase_dom"/>
</dbReference>
<comment type="catalytic activity">
    <reaction evidence="8">
        <text>L-seryl-[protein] + ATP = O-phospho-L-seryl-[protein] + ADP + H(+)</text>
        <dbReference type="Rhea" id="RHEA:17989"/>
        <dbReference type="Rhea" id="RHEA-COMP:9863"/>
        <dbReference type="Rhea" id="RHEA-COMP:11604"/>
        <dbReference type="ChEBI" id="CHEBI:15378"/>
        <dbReference type="ChEBI" id="CHEBI:29999"/>
        <dbReference type="ChEBI" id="CHEBI:30616"/>
        <dbReference type="ChEBI" id="CHEBI:83421"/>
        <dbReference type="ChEBI" id="CHEBI:456216"/>
        <dbReference type="EC" id="2.7.11.1"/>
    </reaction>
</comment>
<evidence type="ECO:0000256" key="9">
    <source>
        <dbReference type="PROSITE-ProRule" id="PRU10141"/>
    </source>
</evidence>
<dbReference type="GO" id="GO:0035861">
    <property type="term" value="C:site of double-strand break"/>
    <property type="evidence" value="ECO:0007669"/>
    <property type="project" value="TreeGrafter"/>
</dbReference>
<dbReference type="GO" id="GO:0005737">
    <property type="term" value="C:cytoplasm"/>
    <property type="evidence" value="ECO:0007669"/>
    <property type="project" value="TreeGrafter"/>
</dbReference>
<evidence type="ECO:0000256" key="10">
    <source>
        <dbReference type="RuleBase" id="RU000304"/>
    </source>
</evidence>
<dbReference type="GO" id="GO:0004674">
    <property type="term" value="F:protein serine/threonine kinase activity"/>
    <property type="evidence" value="ECO:0007669"/>
    <property type="project" value="UniProtKB-KW"/>
</dbReference>
<dbReference type="GO" id="GO:0007095">
    <property type="term" value="P:mitotic G2 DNA damage checkpoint signaling"/>
    <property type="evidence" value="ECO:0007669"/>
    <property type="project" value="TreeGrafter"/>
</dbReference>
<dbReference type="PROSITE" id="PS00107">
    <property type="entry name" value="PROTEIN_KINASE_ATP"/>
    <property type="match status" value="1"/>
</dbReference>
<evidence type="ECO:0000256" key="7">
    <source>
        <dbReference type="ARBA" id="ARBA00047899"/>
    </source>
</evidence>
<keyword evidence="2 10" id="KW-0723">Serine/threonine-protein kinase</keyword>
<dbReference type="AlphaFoldDB" id="A0AAD4LMP9"/>
<keyword evidence="5 12" id="KW-0418">Kinase</keyword>
<evidence type="ECO:0000313" key="12">
    <source>
        <dbReference type="EMBL" id="KAH8996244.1"/>
    </source>
</evidence>
<keyword evidence="6 9" id="KW-0067">ATP-binding</keyword>
<comment type="caution">
    <text evidence="12">The sequence shown here is derived from an EMBL/GenBank/DDBJ whole genome shotgun (WGS) entry which is preliminary data.</text>
</comment>
<dbReference type="PROSITE" id="PS50011">
    <property type="entry name" value="PROTEIN_KINASE_DOM"/>
    <property type="match status" value="1"/>
</dbReference>
<evidence type="ECO:0000256" key="2">
    <source>
        <dbReference type="ARBA" id="ARBA00022527"/>
    </source>
</evidence>